<gene>
    <name evidence="1" type="ORF">JVW63_01210</name>
</gene>
<name>A0ABS2TCF7_9ACTO</name>
<protein>
    <submittedName>
        <fullName evidence="1">Uncharacterized protein</fullName>
    </submittedName>
</protein>
<proteinExistence type="predicted"/>
<dbReference type="Proteomes" id="UP000705983">
    <property type="component" value="Unassembled WGS sequence"/>
</dbReference>
<keyword evidence="2" id="KW-1185">Reference proteome</keyword>
<sequence>MRSTVKGHQITEITDGPKNIDTALTALSRSVADLPGADSLTKANQIAAEATSWPVHVWRTDLHAHHVKETPSGEWMQSGGQDFYCEAEVARSMDNGETADLHVDGFNLRSEGWAVSGGGIVIPSTGMWTLEIYGRMDGIVSTTPGRRFFSYRVDSKVHNQKFHIPDDSSGGGSSTKLIEAGQVVWFRCYNGTGARRAVYADVTIFKVGNPRLVG</sequence>
<evidence type="ECO:0000313" key="1">
    <source>
        <dbReference type="EMBL" id="MBM9432330.1"/>
    </source>
</evidence>
<comment type="caution">
    <text evidence="1">The sequence shown here is derived from an EMBL/GenBank/DDBJ whole genome shotgun (WGS) entry which is preliminary data.</text>
</comment>
<organism evidence="1 2">
    <name type="scientific">Flaviflexus equikiangi</name>
    <dbReference type="NCBI Taxonomy" id="2758573"/>
    <lineage>
        <taxon>Bacteria</taxon>
        <taxon>Bacillati</taxon>
        <taxon>Actinomycetota</taxon>
        <taxon>Actinomycetes</taxon>
        <taxon>Actinomycetales</taxon>
        <taxon>Actinomycetaceae</taxon>
        <taxon>Flaviflexus</taxon>
    </lineage>
</organism>
<dbReference type="RefSeq" id="WP_187995905.1">
    <property type="nucleotide sequence ID" value="NZ_JACEXG010000001.1"/>
</dbReference>
<evidence type="ECO:0000313" key="2">
    <source>
        <dbReference type="Proteomes" id="UP000705983"/>
    </source>
</evidence>
<accession>A0ABS2TCF7</accession>
<reference evidence="2" key="1">
    <citation type="submission" date="2021-02" db="EMBL/GenBank/DDBJ databases">
        <title>Leucobacter sp. CX169.</title>
        <authorList>
            <person name="Cheng Y."/>
        </authorList>
    </citation>
    <scope>NUCLEOTIDE SEQUENCE [LARGE SCALE GENOMIC DNA]</scope>
    <source>
        <strain evidence="2">JY899</strain>
    </source>
</reference>
<dbReference type="EMBL" id="JAFFJS010000001">
    <property type="protein sequence ID" value="MBM9432330.1"/>
    <property type="molecule type" value="Genomic_DNA"/>
</dbReference>